<dbReference type="EMBL" id="CP001807">
    <property type="protein sequence ID" value="ACY49073.1"/>
    <property type="molecule type" value="Genomic_DNA"/>
</dbReference>
<comment type="cofactor">
    <cofactor evidence="1">
        <name>pyridoxal 5'-phosphate</name>
        <dbReference type="ChEBI" id="CHEBI:597326"/>
    </cofactor>
</comment>
<dbReference type="Gene3D" id="3.40.640.10">
    <property type="entry name" value="Type I PLP-dependent aspartate aminotransferase-like (Major domain)"/>
    <property type="match status" value="1"/>
</dbReference>
<dbReference type="SUPFAM" id="SSF53383">
    <property type="entry name" value="PLP-dependent transferases"/>
    <property type="match status" value="1"/>
</dbReference>
<dbReference type="NCBIfam" id="TIGR03251">
    <property type="entry name" value="LAT_fam"/>
    <property type="match status" value="1"/>
</dbReference>
<dbReference type="GO" id="GO:0017000">
    <property type="term" value="P:antibiotic biosynthetic process"/>
    <property type="evidence" value="ECO:0007669"/>
    <property type="project" value="InterPro"/>
</dbReference>
<dbReference type="InterPro" id="IPR005814">
    <property type="entry name" value="Aminotrans_3"/>
</dbReference>
<dbReference type="HOGENOM" id="CLU_016922_10_1_10"/>
<evidence type="ECO:0000256" key="2">
    <source>
        <dbReference type="ARBA" id="ARBA00008954"/>
    </source>
</evidence>
<evidence type="ECO:0000256" key="1">
    <source>
        <dbReference type="ARBA" id="ARBA00001933"/>
    </source>
</evidence>
<keyword evidence="6 9" id="KW-0663">Pyridoxal phosphate</keyword>
<evidence type="ECO:0000256" key="9">
    <source>
        <dbReference type="RuleBase" id="RU003560"/>
    </source>
</evidence>
<dbReference type="KEGG" id="rmr:Rmar_2194"/>
<dbReference type="GO" id="GO:0030170">
    <property type="term" value="F:pyridoxal phosphate binding"/>
    <property type="evidence" value="ECO:0007669"/>
    <property type="project" value="InterPro"/>
</dbReference>
<evidence type="ECO:0000256" key="8">
    <source>
        <dbReference type="ARBA" id="ARBA00050040"/>
    </source>
</evidence>
<dbReference type="PROSITE" id="PS00600">
    <property type="entry name" value="AA_TRANSFER_CLASS_3"/>
    <property type="match status" value="1"/>
</dbReference>
<protein>
    <recommendedName>
        <fullName evidence="8">L-lysine-epsilon aminotransferase</fullName>
        <ecNumber evidence="3">2.6.1.36</ecNumber>
    </recommendedName>
    <alternativeName>
        <fullName evidence="7">Lysine 6-aminotransferase</fullName>
    </alternativeName>
</protein>
<dbReference type="InterPro" id="IPR017657">
    <property type="entry name" value="L-lysine_6-transaminase"/>
</dbReference>
<dbReference type="GO" id="GO:0045484">
    <property type="term" value="F:L-lysine 6-transaminase activity"/>
    <property type="evidence" value="ECO:0007669"/>
    <property type="project" value="UniProtKB-EC"/>
</dbReference>
<dbReference type="CDD" id="cd00610">
    <property type="entry name" value="OAT_like"/>
    <property type="match status" value="1"/>
</dbReference>
<evidence type="ECO:0000256" key="5">
    <source>
        <dbReference type="ARBA" id="ARBA00022679"/>
    </source>
</evidence>
<gene>
    <name evidence="10" type="ordered locus">Rmar_2194</name>
</gene>
<accession>D0MDS9</accession>
<dbReference type="GO" id="GO:0009450">
    <property type="term" value="P:gamma-aminobutyric acid catabolic process"/>
    <property type="evidence" value="ECO:0007669"/>
    <property type="project" value="TreeGrafter"/>
</dbReference>
<name>D0MDS9_RHOM4</name>
<evidence type="ECO:0000313" key="11">
    <source>
        <dbReference type="Proteomes" id="UP000002221"/>
    </source>
</evidence>
<keyword evidence="5" id="KW-0808">Transferase</keyword>
<keyword evidence="4" id="KW-0032">Aminotransferase</keyword>
<dbReference type="eggNOG" id="COG0160">
    <property type="taxonomic scope" value="Bacteria"/>
</dbReference>
<proteinExistence type="inferred from homology"/>
<dbReference type="EC" id="2.6.1.36" evidence="3"/>
<dbReference type="AlphaFoldDB" id="D0MDS9"/>
<dbReference type="PANTHER" id="PTHR43206:SF2">
    <property type="entry name" value="4-AMINOBUTYRATE AMINOTRANSFERASE GABT"/>
    <property type="match status" value="1"/>
</dbReference>
<dbReference type="STRING" id="518766.Rmar_2194"/>
<evidence type="ECO:0000256" key="7">
    <source>
        <dbReference type="ARBA" id="ARBA00030921"/>
    </source>
</evidence>
<evidence type="ECO:0000256" key="3">
    <source>
        <dbReference type="ARBA" id="ARBA00013071"/>
    </source>
</evidence>
<dbReference type="Proteomes" id="UP000002221">
    <property type="component" value="Chromosome"/>
</dbReference>
<evidence type="ECO:0000256" key="6">
    <source>
        <dbReference type="ARBA" id="ARBA00022898"/>
    </source>
</evidence>
<reference evidence="10 11" key="1">
    <citation type="journal article" date="2009" name="Stand. Genomic Sci.">
        <title>Complete genome sequence of Rhodothermus marinus type strain (R-10).</title>
        <authorList>
            <person name="Nolan M."/>
            <person name="Tindall B.J."/>
            <person name="Pomrenke H."/>
            <person name="Lapidus A."/>
            <person name="Copeland A."/>
            <person name="Glavina Del Rio T."/>
            <person name="Lucas S."/>
            <person name="Chen F."/>
            <person name="Tice H."/>
            <person name="Cheng J.F."/>
            <person name="Saunders E."/>
            <person name="Han C."/>
            <person name="Bruce D."/>
            <person name="Goodwin L."/>
            <person name="Chain P."/>
            <person name="Pitluck S."/>
            <person name="Ovchinikova G."/>
            <person name="Pati A."/>
            <person name="Ivanova N."/>
            <person name="Mavromatis K."/>
            <person name="Chen A."/>
            <person name="Palaniappan K."/>
            <person name="Land M."/>
            <person name="Hauser L."/>
            <person name="Chang Y.J."/>
            <person name="Jeffries C.D."/>
            <person name="Brettin T."/>
            <person name="Goker M."/>
            <person name="Bristow J."/>
            <person name="Eisen J.A."/>
            <person name="Markowitz V."/>
            <person name="Hugenholtz P."/>
            <person name="Kyrpides N.C."/>
            <person name="Klenk H.P."/>
            <person name="Detter J.C."/>
        </authorList>
    </citation>
    <scope>NUCLEOTIDE SEQUENCE [LARGE SCALE GENOMIC DNA]</scope>
    <source>
        <strain evidence="11">ATCC 43812 / DSM 4252 / R-10</strain>
    </source>
</reference>
<dbReference type="PANTHER" id="PTHR43206">
    <property type="entry name" value="AMINOTRANSFERASE"/>
    <property type="match status" value="1"/>
</dbReference>
<dbReference type="PIRSF" id="PIRSF000521">
    <property type="entry name" value="Transaminase_4ab_Lys_Orn"/>
    <property type="match status" value="1"/>
</dbReference>
<dbReference type="InterPro" id="IPR049704">
    <property type="entry name" value="Aminotrans_3_PPA_site"/>
</dbReference>
<comment type="similarity">
    <text evidence="2 9">Belongs to the class-III pyridoxal-phosphate-dependent aminotransferase family.</text>
</comment>
<organism evidence="10 11">
    <name type="scientific">Rhodothermus marinus (strain ATCC 43812 / DSM 4252 / R-10)</name>
    <name type="common">Rhodothermus obamensis</name>
    <dbReference type="NCBI Taxonomy" id="518766"/>
    <lineage>
        <taxon>Bacteria</taxon>
        <taxon>Pseudomonadati</taxon>
        <taxon>Rhodothermota</taxon>
        <taxon>Rhodothermia</taxon>
        <taxon>Rhodothermales</taxon>
        <taxon>Rhodothermaceae</taxon>
        <taxon>Rhodothermus</taxon>
    </lineage>
</organism>
<dbReference type="Pfam" id="PF00202">
    <property type="entry name" value="Aminotran_3"/>
    <property type="match status" value="1"/>
</dbReference>
<sequence length="467" mass="53723">MFRFSYFAKNNVVENGRECLMEHVTMQQITPEMVRPILARHLLTDGLPIVLDMERSQGVHLYDQLTGRELIDFFGFFASSAVGMNHPKMLGDEDFKKRLMEAALNKVTNSDIYTVHMARFVQTFERVGIPDYLPYAFFIDGGALAVENALKAAFDWKVRKNFRKGYRREVGHRVLHFDQAFHGRTGYTLSLTNTFDPRKTQYFPKFDWPRVINPKLTFPLTEENLERTIELEQLAIRQAKQYFYEYKDDIACIIIEPIQAEGGDNHFRPEFLKALRELADENDALLIFDEVQTGVGITGAFWAHQVLGVQPDIIAFGKKTQVCGILAGRRLDEVEDNVFHVSSRLNSTWGGNLADMVRFDRILEIIEEDRLVENAARVGAYLLRRLEEMAEALPFMTNVRGRGLMCAFDLPTPAFRDAVRQRSLEEGVLVLGCGERSIRFRPPLIITEAEIDEGLRRLRRALEYVAR</sequence>
<evidence type="ECO:0000313" key="10">
    <source>
        <dbReference type="EMBL" id="ACY49073.1"/>
    </source>
</evidence>
<evidence type="ECO:0000256" key="4">
    <source>
        <dbReference type="ARBA" id="ARBA00022576"/>
    </source>
</evidence>
<dbReference type="InterPro" id="IPR015422">
    <property type="entry name" value="PyrdxlP-dep_Trfase_small"/>
</dbReference>
<dbReference type="Gene3D" id="3.90.1150.10">
    <property type="entry name" value="Aspartate Aminotransferase, domain 1"/>
    <property type="match status" value="1"/>
</dbReference>
<keyword evidence="11" id="KW-1185">Reference proteome</keyword>
<dbReference type="InterPro" id="IPR015424">
    <property type="entry name" value="PyrdxlP-dep_Trfase"/>
</dbReference>
<dbReference type="InterPro" id="IPR015421">
    <property type="entry name" value="PyrdxlP-dep_Trfase_major"/>
</dbReference>